<dbReference type="Gene3D" id="3.30.470.20">
    <property type="entry name" value="ATP-grasp fold, B domain"/>
    <property type="match status" value="1"/>
</dbReference>
<dbReference type="PANTHER" id="PTHR21621">
    <property type="entry name" value="RIBOSOMAL PROTEIN S6 MODIFICATION PROTEIN"/>
    <property type="match status" value="1"/>
</dbReference>
<protein>
    <submittedName>
        <fullName evidence="5">GNAT family N-acetyltransferase</fullName>
        <ecNumber evidence="5">2.3.1.-</ecNumber>
    </submittedName>
</protein>
<dbReference type="InterPro" id="IPR011761">
    <property type="entry name" value="ATP-grasp"/>
</dbReference>
<keyword evidence="5" id="KW-0012">Acyltransferase</keyword>
<evidence type="ECO:0000256" key="2">
    <source>
        <dbReference type="PROSITE-ProRule" id="PRU00409"/>
    </source>
</evidence>
<evidence type="ECO:0000259" key="3">
    <source>
        <dbReference type="PROSITE" id="PS50975"/>
    </source>
</evidence>
<dbReference type="EMBL" id="CP106679">
    <property type="protein sequence ID" value="UXP31315.1"/>
    <property type="molecule type" value="Genomic_DNA"/>
</dbReference>
<organism evidence="5 6">
    <name type="scientific">Reichenbachiella agarivorans</name>
    <dbReference type="NCBI Taxonomy" id="2979464"/>
    <lineage>
        <taxon>Bacteria</taxon>
        <taxon>Pseudomonadati</taxon>
        <taxon>Bacteroidota</taxon>
        <taxon>Cytophagia</taxon>
        <taxon>Cytophagales</taxon>
        <taxon>Reichenbachiellaceae</taxon>
        <taxon>Reichenbachiella</taxon>
    </lineage>
</organism>
<evidence type="ECO:0000313" key="5">
    <source>
        <dbReference type="EMBL" id="UXP31315.1"/>
    </source>
</evidence>
<reference evidence="5" key="1">
    <citation type="submission" date="2022-09" db="EMBL/GenBank/DDBJ databases">
        <title>Comparative genomics and taxonomic characterization of three novel marine species of genus Reichenbachiella exhibiting antioxidant and polysaccharide degradation activities.</title>
        <authorList>
            <person name="Muhammad N."/>
            <person name="Lee Y.-J."/>
            <person name="Ko J."/>
            <person name="Kim S.-G."/>
        </authorList>
    </citation>
    <scope>NUCLEOTIDE SEQUENCE</scope>
    <source>
        <strain evidence="5">BKB1-1</strain>
    </source>
</reference>
<dbReference type="PANTHER" id="PTHR21621:SF0">
    <property type="entry name" value="BETA-CITRYLGLUTAMATE SYNTHASE B-RELATED"/>
    <property type="match status" value="1"/>
</dbReference>
<sequence length="652" mass="74650">MLHIRKATEKDLALIQSIEESSFPVFQRSNLRTLRLSLSSANQEVWVYEDENKETAGVLILHLHKRTLRIFSIGVKETHQGQGIGTSLLTHACNLALTYGNYKVSLEASVTNEKLIKWYQNAGFVITENLDNYYCEGESAVRMVFEIPGAKTKTETENIVVVDKPSDFKFDIDSIKIVSAKNYISNQEFHNIKNARIYNLCNSYSYQSIGYYVSLLASARDHRVMPSVSTIRDFNSTQITRSVTYELGEVIQETLSKHKETEYNLLVYYGQTNKTGFKKLAHQLFQVFESPIIRIKFTKADKWLIQKVSPMRVSSLTEEELQLLYRFSKDYFSRKRFHKTKSKQYKYDLAILVNPTEATPPSGPQALRAFKKSAEKYGFCVEFITKEDIDRISEFDALFIRETTNAKDHTYLMSRLAYAEGLVVIDDPWSILRCSNKIFQNEKLKQHNVLTPATQILVKGVFKPEHANGMNFPVVLKQPDSAFSLGVSKANNKEELISQMALLFKNSDLVVAQEFLYSDYDWRIGVLDQSPLFACKYYMSKDHWQVYNWEVNKNDTGGNAEILELKDVPPKVIKTALKAASLMGDGLYGVDLKMVNGKVYVIEVNDNPNIDVGCEDLIMGDELYDRLIHSILTRIEVSRNIKSPVMSLYSDR</sequence>
<dbReference type="PROSITE" id="PS50975">
    <property type="entry name" value="ATP_GRASP"/>
    <property type="match status" value="1"/>
</dbReference>
<keyword evidence="5" id="KW-0808">Transferase</keyword>
<dbReference type="Proteomes" id="UP001065174">
    <property type="component" value="Chromosome"/>
</dbReference>
<feature type="domain" description="ATP-grasp" evidence="3">
    <location>
        <begin position="441"/>
        <end position="632"/>
    </location>
</feature>
<evidence type="ECO:0000259" key="4">
    <source>
        <dbReference type="PROSITE" id="PS51186"/>
    </source>
</evidence>
<evidence type="ECO:0000313" key="6">
    <source>
        <dbReference type="Proteomes" id="UP001065174"/>
    </source>
</evidence>
<dbReference type="Gene3D" id="3.40.630.30">
    <property type="match status" value="1"/>
</dbReference>
<dbReference type="Pfam" id="PF07478">
    <property type="entry name" value="Dala_Dala_lig_C"/>
    <property type="match status" value="1"/>
</dbReference>
<feature type="domain" description="N-acetyltransferase" evidence="4">
    <location>
        <begin position="2"/>
        <end position="148"/>
    </location>
</feature>
<keyword evidence="2" id="KW-0067">ATP-binding</keyword>
<name>A0ABY6CMM1_9BACT</name>
<dbReference type="PROSITE" id="PS51186">
    <property type="entry name" value="GNAT"/>
    <property type="match status" value="1"/>
</dbReference>
<dbReference type="InterPro" id="IPR000182">
    <property type="entry name" value="GNAT_dom"/>
</dbReference>
<evidence type="ECO:0000256" key="1">
    <source>
        <dbReference type="ARBA" id="ARBA00022598"/>
    </source>
</evidence>
<dbReference type="GO" id="GO:0016746">
    <property type="term" value="F:acyltransferase activity"/>
    <property type="evidence" value="ECO:0007669"/>
    <property type="project" value="UniProtKB-KW"/>
</dbReference>
<keyword evidence="1" id="KW-0436">Ligase</keyword>
<dbReference type="Pfam" id="PF00583">
    <property type="entry name" value="Acetyltransf_1"/>
    <property type="match status" value="1"/>
</dbReference>
<dbReference type="Pfam" id="PF14401">
    <property type="entry name" value="RLAN"/>
    <property type="match status" value="1"/>
</dbReference>
<keyword evidence="2" id="KW-0547">Nucleotide-binding</keyword>
<dbReference type="InterPro" id="IPR013815">
    <property type="entry name" value="ATP_grasp_subdomain_1"/>
</dbReference>
<keyword evidence="6" id="KW-1185">Reference proteome</keyword>
<dbReference type="RefSeq" id="WP_262308754.1">
    <property type="nucleotide sequence ID" value="NZ_CP106679.1"/>
</dbReference>
<dbReference type="Gene3D" id="3.30.1490.20">
    <property type="entry name" value="ATP-grasp fold, A domain"/>
    <property type="match status" value="1"/>
</dbReference>
<dbReference type="InterPro" id="IPR016181">
    <property type="entry name" value="Acyl_CoA_acyltransferase"/>
</dbReference>
<gene>
    <name evidence="5" type="ORF">N6H18_13250</name>
</gene>
<dbReference type="SUPFAM" id="SSF55729">
    <property type="entry name" value="Acyl-CoA N-acyltransferases (Nat)"/>
    <property type="match status" value="1"/>
</dbReference>
<dbReference type="InterPro" id="IPR025839">
    <property type="entry name" value="RLAN_dom"/>
</dbReference>
<dbReference type="EC" id="2.3.1.-" evidence="5"/>
<dbReference type="SUPFAM" id="SSF56059">
    <property type="entry name" value="Glutathione synthetase ATP-binding domain-like"/>
    <property type="match status" value="1"/>
</dbReference>
<accession>A0ABY6CMM1</accession>
<proteinExistence type="predicted"/>
<dbReference type="InterPro" id="IPR011095">
    <property type="entry name" value="Dala_Dala_lig_C"/>
</dbReference>
<dbReference type="CDD" id="cd04301">
    <property type="entry name" value="NAT_SF"/>
    <property type="match status" value="1"/>
</dbReference>